<sequence length="247" mass="27751">MRLTRNRPTGFSSYHYLKLIEETAEIGTWSCNLAEGVDVWSPGLYRMLGLSPQDVKPSFAVFADLIHPIDRQLLPDIAQSLRDMLLIDHECRILRADGSLRWLHFRFETIHGDVGAPLRAAGVFVDQTERREAERARILWEQRYRANAERQAEPSCRAALPENIGGALFRAARGLVNWSIPELARASGVSESTIRRVESRRRDSAVRRGTISALVAALSAEGVEFCADPSGRPGIRLVHDTWQSPRP</sequence>
<dbReference type="InterPro" id="IPR001610">
    <property type="entry name" value="PAC"/>
</dbReference>
<dbReference type="Pfam" id="PF13560">
    <property type="entry name" value="HTH_31"/>
    <property type="match status" value="1"/>
</dbReference>
<evidence type="ECO:0000256" key="4">
    <source>
        <dbReference type="ARBA" id="ARBA00022679"/>
    </source>
</evidence>
<dbReference type="RefSeq" id="WP_182168160.1">
    <property type="nucleotide sequence ID" value="NZ_JACFXV010000067.1"/>
</dbReference>
<evidence type="ECO:0000256" key="1">
    <source>
        <dbReference type="ARBA" id="ARBA00000085"/>
    </source>
</evidence>
<comment type="catalytic activity">
    <reaction evidence="1">
        <text>ATP + protein L-histidine = ADP + protein N-phospho-L-histidine.</text>
        <dbReference type="EC" id="2.7.13.3"/>
    </reaction>
</comment>
<name>A0A839AHK2_9HYPH</name>
<evidence type="ECO:0000256" key="2">
    <source>
        <dbReference type="ARBA" id="ARBA00012438"/>
    </source>
</evidence>
<dbReference type="SUPFAM" id="SSF47413">
    <property type="entry name" value="lambda repressor-like DNA-binding domains"/>
    <property type="match status" value="1"/>
</dbReference>
<dbReference type="PROSITE" id="PS50943">
    <property type="entry name" value="HTH_CROC1"/>
    <property type="match status" value="1"/>
</dbReference>
<dbReference type="Gene3D" id="3.30.450.20">
    <property type="entry name" value="PAS domain"/>
    <property type="match status" value="1"/>
</dbReference>
<dbReference type="AlphaFoldDB" id="A0A839AHK2"/>
<feature type="domain" description="HTH cro/C1-type" evidence="7">
    <location>
        <begin position="169"/>
        <end position="202"/>
    </location>
</feature>
<dbReference type="Gene3D" id="1.10.260.40">
    <property type="entry name" value="lambda repressor-like DNA-binding domains"/>
    <property type="match status" value="1"/>
</dbReference>
<keyword evidence="5" id="KW-0418">Kinase</keyword>
<dbReference type="SMART" id="SM00086">
    <property type="entry name" value="PAC"/>
    <property type="match status" value="1"/>
</dbReference>
<dbReference type="InterPro" id="IPR001387">
    <property type="entry name" value="Cro/C1-type_HTH"/>
</dbReference>
<comment type="caution">
    <text evidence="8">The sequence shown here is derived from an EMBL/GenBank/DDBJ whole genome shotgun (WGS) entry which is preliminary data.</text>
</comment>
<dbReference type="EMBL" id="JACFXV010000067">
    <property type="protein sequence ID" value="MBA5779330.1"/>
    <property type="molecule type" value="Genomic_DNA"/>
</dbReference>
<dbReference type="Gene3D" id="2.10.70.100">
    <property type="match status" value="1"/>
</dbReference>
<evidence type="ECO:0000259" key="6">
    <source>
        <dbReference type="PROSITE" id="PS50113"/>
    </source>
</evidence>
<feature type="domain" description="PAC" evidence="6">
    <location>
        <begin position="87"/>
        <end position="139"/>
    </location>
</feature>
<dbReference type="InterPro" id="IPR000014">
    <property type="entry name" value="PAS"/>
</dbReference>
<dbReference type="EC" id="2.7.13.3" evidence="2"/>
<dbReference type="PROSITE" id="PS50113">
    <property type="entry name" value="PAC"/>
    <property type="match status" value="1"/>
</dbReference>
<dbReference type="NCBIfam" id="TIGR00229">
    <property type="entry name" value="sensory_box"/>
    <property type="match status" value="1"/>
</dbReference>
<dbReference type="SUPFAM" id="SSF55785">
    <property type="entry name" value="PYP-like sensor domain (PAS domain)"/>
    <property type="match status" value="1"/>
</dbReference>
<keyword evidence="3" id="KW-0597">Phosphoprotein</keyword>
<evidence type="ECO:0000259" key="7">
    <source>
        <dbReference type="PROSITE" id="PS50943"/>
    </source>
</evidence>
<dbReference type="GO" id="GO:0004673">
    <property type="term" value="F:protein histidine kinase activity"/>
    <property type="evidence" value="ECO:0007669"/>
    <property type="project" value="UniProtKB-EC"/>
</dbReference>
<dbReference type="Proteomes" id="UP000541109">
    <property type="component" value="Unassembled WGS sequence"/>
</dbReference>
<keyword evidence="4" id="KW-0808">Transferase</keyword>
<evidence type="ECO:0000313" key="8">
    <source>
        <dbReference type="EMBL" id="MBA5779330.1"/>
    </source>
</evidence>
<evidence type="ECO:0000256" key="3">
    <source>
        <dbReference type="ARBA" id="ARBA00022553"/>
    </source>
</evidence>
<dbReference type="PANTHER" id="PTHR43304:SF1">
    <property type="entry name" value="PAC DOMAIN-CONTAINING PROTEIN"/>
    <property type="match status" value="1"/>
</dbReference>
<evidence type="ECO:0000256" key="5">
    <source>
        <dbReference type="ARBA" id="ARBA00022777"/>
    </source>
</evidence>
<evidence type="ECO:0000313" key="9">
    <source>
        <dbReference type="Proteomes" id="UP000541109"/>
    </source>
</evidence>
<dbReference type="Pfam" id="PF08447">
    <property type="entry name" value="PAS_3"/>
    <property type="match status" value="1"/>
</dbReference>
<dbReference type="CDD" id="cd00130">
    <property type="entry name" value="PAS"/>
    <property type="match status" value="1"/>
</dbReference>
<proteinExistence type="predicted"/>
<keyword evidence="9" id="KW-1185">Reference proteome</keyword>
<organism evidence="8 9">
    <name type="scientific">Stappia albiluteola</name>
    <dbReference type="NCBI Taxonomy" id="2758565"/>
    <lineage>
        <taxon>Bacteria</taxon>
        <taxon>Pseudomonadati</taxon>
        <taxon>Pseudomonadota</taxon>
        <taxon>Alphaproteobacteria</taxon>
        <taxon>Hyphomicrobiales</taxon>
        <taxon>Stappiaceae</taxon>
        <taxon>Stappia</taxon>
    </lineage>
</organism>
<reference evidence="8 9" key="1">
    <citation type="submission" date="2020-07" db="EMBL/GenBank/DDBJ databases">
        <title>Stappia sp., F7233, whole genome shotgun sequencing project.</title>
        <authorList>
            <person name="Jiang S."/>
            <person name="Liu Z.W."/>
            <person name="Du Z.J."/>
        </authorList>
    </citation>
    <scope>NUCLEOTIDE SEQUENCE [LARGE SCALE GENOMIC DNA]</scope>
    <source>
        <strain evidence="8 9">F7233</strain>
    </source>
</reference>
<protein>
    <recommendedName>
        <fullName evidence="2">histidine kinase</fullName>
        <ecNumber evidence="2">2.7.13.3</ecNumber>
    </recommendedName>
</protein>
<dbReference type="InterPro" id="IPR000700">
    <property type="entry name" value="PAS-assoc_C"/>
</dbReference>
<dbReference type="InterPro" id="IPR035965">
    <property type="entry name" value="PAS-like_dom_sf"/>
</dbReference>
<dbReference type="InterPro" id="IPR052162">
    <property type="entry name" value="Sensor_kinase/Photoreceptor"/>
</dbReference>
<dbReference type="InterPro" id="IPR013655">
    <property type="entry name" value="PAS_fold_3"/>
</dbReference>
<dbReference type="PANTHER" id="PTHR43304">
    <property type="entry name" value="PHYTOCHROME-LIKE PROTEIN CPH1"/>
    <property type="match status" value="1"/>
</dbReference>
<accession>A0A839AHK2</accession>
<dbReference type="CDD" id="cd00093">
    <property type="entry name" value="HTH_XRE"/>
    <property type="match status" value="1"/>
</dbReference>
<dbReference type="SMART" id="SM00530">
    <property type="entry name" value="HTH_XRE"/>
    <property type="match status" value="1"/>
</dbReference>
<gene>
    <name evidence="8" type="ORF">H2509_19545</name>
</gene>
<dbReference type="InterPro" id="IPR010982">
    <property type="entry name" value="Lambda_DNA-bd_dom_sf"/>
</dbReference>
<dbReference type="GO" id="GO:0003677">
    <property type="term" value="F:DNA binding"/>
    <property type="evidence" value="ECO:0007669"/>
    <property type="project" value="InterPro"/>
</dbReference>